<name>A0A0C3E5T2_9VIBR</name>
<dbReference type="RefSeq" id="WP_041156645.1">
    <property type="nucleotide sequence ID" value="NZ_CBCRVP010000026.1"/>
</dbReference>
<evidence type="ECO:0000313" key="2">
    <source>
        <dbReference type="Proteomes" id="UP000031977"/>
    </source>
</evidence>
<dbReference type="EMBL" id="JXOK01000068">
    <property type="protein sequence ID" value="KIN09738.1"/>
    <property type="molecule type" value="Genomic_DNA"/>
</dbReference>
<gene>
    <name evidence="1" type="ORF">SU60_17410</name>
</gene>
<organism evidence="1 2">
    <name type="scientific">Vibrio mytili</name>
    <dbReference type="NCBI Taxonomy" id="50718"/>
    <lineage>
        <taxon>Bacteria</taxon>
        <taxon>Pseudomonadati</taxon>
        <taxon>Pseudomonadota</taxon>
        <taxon>Gammaproteobacteria</taxon>
        <taxon>Vibrionales</taxon>
        <taxon>Vibrionaceae</taxon>
        <taxon>Vibrio</taxon>
    </lineage>
</organism>
<evidence type="ECO:0000313" key="1">
    <source>
        <dbReference type="EMBL" id="KIN09738.1"/>
    </source>
</evidence>
<dbReference type="OrthoDB" id="5909985at2"/>
<accession>A0A0C3E5T2</accession>
<proteinExistence type="predicted"/>
<protein>
    <recommendedName>
        <fullName evidence="3">Glycine zipper family protein</fullName>
    </recommendedName>
</protein>
<dbReference type="AlphaFoldDB" id="A0A0C3E5T2"/>
<reference evidence="1 2" key="1">
    <citation type="submission" date="2015-01" db="EMBL/GenBank/DDBJ databases">
        <title>Draft genome of Vibrio mytili type strain CAIM 528.</title>
        <authorList>
            <person name="Gonzalez-Castillo A."/>
            <person name="Gomez-Gil B."/>
            <person name="Enciso-Ibarra J."/>
        </authorList>
    </citation>
    <scope>NUCLEOTIDE SEQUENCE [LARGE SCALE GENOMIC DNA]</scope>
    <source>
        <strain evidence="1 2">CAIM 528</strain>
    </source>
</reference>
<keyword evidence="2" id="KW-1185">Reference proteome</keyword>
<comment type="caution">
    <text evidence="1">The sequence shown here is derived from an EMBL/GenBank/DDBJ whole genome shotgun (WGS) entry which is preliminary data.</text>
</comment>
<dbReference type="Proteomes" id="UP000031977">
    <property type="component" value="Unassembled WGS sequence"/>
</dbReference>
<evidence type="ECO:0008006" key="3">
    <source>
        <dbReference type="Google" id="ProtNLM"/>
    </source>
</evidence>
<sequence>MAKTHFHSNPQQRWFKPCASTGVRFAQYGATLGTRYGPQGVVIGGAIGFVAGALIGGALDELDVI</sequence>